<sequence>MIPYRQFILVAAALFIVNPIRKKTAFAFTPVRSTPRTFAPLSTAPVSQSKSSSRSVLFAHHENENDSDRFLNYFSTKSRNDSSKNPFTEVKKAFGTAMLAVALGLGTFGAAPMPSVAADGAAIGFCLLNQCKLPLAKCILNPKCLANVICINTCNDAADETGCQIKCGDTFENDVVGEFNKCAVSDKSCVPQKPDDNSYPEPPKSNTVAKFNTNIWNGRWYITAGQNKLFDIFDCQVHFFTETSPGKFFGKLNWRIEEPDGEFFSRDALQRFVQDPDWPAHLVNHDNEYLHYKDDWYILDFEPEGNPTNTPPFALVYYRGSNDAWDGYGGAFVYTKAAKLPEELIPRLRKSVTKVNNWDWDKDFTVTDNTCKTQTKDDVILKREQFAGKVAIQTEAQLQQQLVLVRGAATNNVKAQKLFFDGEVDQVERAILNLENKVIDFEKETLNEAKAVEKKIESVEKKIEMEIGIKQN</sequence>
<accession>A0A7S0C8P1</accession>
<dbReference type="InterPro" id="IPR012674">
    <property type="entry name" value="Calycin"/>
</dbReference>
<dbReference type="GO" id="GO:0010028">
    <property type="term" value="P:xanthophyll cycle"/>
    <property type="evidence" value="ECO:0007669"/>
    <property type="project" value="InterPro"/>
</dbReference>
<dbReference type="EMBL" id="HBEL01027111">
    <property type="protein sequence ID" value="CAD8416361.1"/>
    <property type="molecule type" value="Transcribed_RNA"/>
</dbReference>
<dbReference type="InterPro" id="IPR010788">
    <property type="entry name" value="VDE_dom"/>
</dbReference>
<reference evidence="3" key="1">
    <citation type="submission" date="2021-01" db="EMBL/GenBank/DDBJ databases">
        <authorList>
            <person name="Corre E."/>
            <person name="Pelletier E."/>
            <person name="Niang G."/>
            <person name="Scheremetjew M."/>
            <person name="Finn R."/>
            <person name="Kale V."/>
            <person name="Holt S."/>
            <person name="Cochrane G."/>
            <person name="Meng A."/>
            <person name="Brown T."/>
            <person name="Cohen L."/>
        </authorList>
    </citation>
    <scope>NUCLEOTIDE SEQUENCE</scope>
    <source>
        <strain evidence="3">CCAP1064/1</strain>
    </source>
</reference>
<dbReference type="Pfam" id="PF07137">
    <property type="entry name" value="VDE"/>
    <property type="match status" value="1"/>
</dbReference>
<evidence type="ECO:0000313" key="3">
    <source>
        <dbReference type="EMBL" id="CAD8416361.1"/>
    </source>
</evidence>
<dbReference type="PANTHER" id="PTHR33970">
    <property type="entry name" value="VIOLAXANTHIN DE-EPOXIDASE, CHLOROPLASTIC-RELATED"/>
    <property type="match status" value="1"/>
</dbReference>
<name>A0A7S0C8P1_9STRA</name>
<evidence type="ECO:0000259" key="2">
    <source>
        <dbReference type="Pfam" id="PF07137"/>
    </source>
</evidence>
<proteinExistence type="predicted"/>
<dbReference type="PANTHER" id="PTHR33970:SF1">
    <property type="entry name" value="VIOLAXANTHIN DE-EPOXIDASE, CHLOROPLASTIC"/>
    <property type="match status" value="1"/>
</dbReference>
<feature type="coiled-coil region" evidence="1">
    <location>
        <begin position="424"/>
        <end position="462"/>
    </location>
</feature>
<evidence type="ECO:0000256" key="1">
    <source>
        <dbReference type="SAM" id="Coils"/>
    </source>
</evidence>
<dbReference type="InterPro" id="IPR044682">
    <property type="entry name" value="VDE"/>
</dbReference>
<keyword evidence="1" id="KW-0175">Coiled coil</keyword>
<protein>
    <recommendedName>
        <fullName evidence="2">VDE lipocalin domain-containing protein</fullName>
    </recommendedName>
</protein>
<gene>
    <name evidence="3" type="ORF">PINE0816_LOCUS12496</name>
</gene>
<dbReference type="SUPFAM" id="SSF50814">
    <property type="entry name" value="Lipocalins"/>
    <property type="match status" value="1"/>
</dbReference>
<organism evidence="3">
    <name type="scientific">Proboscia inermis</name>
    <dbReference type="NCBI Taxonomy" id="420281"/>
    <lineage>
        <taxon>Eukaryota</taxon>
        <taxon>Sar</taxon>
        <taxon>Stramenopiles</taxon>
        <taxon>Ochrophyta</taxon>
        <taxon>Bacillariophyta</taxon>
        <taxon>Coscinodiscophyceae</taxon>
        <taxon>Rhizosoleniophycidae</taxon>
        <taxon>Rhizosoleniales</taxon>
        <taxon>Rhizosoleniaceae</taxon>
        <taxon>Proboscia</taxon>
    </lineage>
</organism>
<dbReference type="GO" id="GO:0046422">
    <property type="term" value="F:violaxanthin de-epoxidase activity"/>
    <property type="evidence" value="ECO:0007669"/>
    <property type="project" value="InterPro"/>
</dbReference>
<dbReference type="Gene3D" id="2.40.128.20">
    <property type="match status" value="1"/>
</dbReference>
<feature type="domain" description="VDE lipocalin" evidence="2">
    <location>
        <begin position="125"/>
        <end position="369"/>
    </location>
</feature>
<dbReference type="AlphaFoldDB" id="A0A7S0C8P1"/>